<evidence type="ECO:0000256" key="2">
    <source>
        <dbReference type="SAM" id="SignalP"/>
    </source>
</evidence>
<dbReference type="PANTHER" id="PTHR46825">
    <property type="entry name" value="D-ALANYL-D-ALANINE-CARBOXYPEPTIDASE/ENDOPEPTIDASE AMPH"/>
    <property type="match status" value="1"/>
</dbReference>
<evidence type="ECO:0000313" key="4">
    <source>
        <dbReference type="EMBL" id="MDP9830282.1"/>
    </source>
</evidence>
<dbReference type="Pfam" id="PF00144">
    <property type="entry name" value="Beta-lactamase"/>
    <property type="match status" value="1"/>
</dbReference>
<sequence>MTTKTTTKKAFMFTAAAVLAGSGAVAATSAAATDSGRPAGGDAVMRDVAHHVLGSGAPGYMALIDNGHRTDRTASGVADRESGRPLRGTEQFEIGSNTKTFMSALTLQLVDRRQVDLDAPIEKYLPGVVPGGDAITVRMLLNHTSGLFNYTADQDFAEGMYTDPQRVWTEEELLAVAFQHDPNFAPGQGWSYSNTNYTLIGLLLQKQTGQSLADLVQQRIARPLGLKHTYFPEPRATNTGPGYAHGYAVSFADGEPTYTDTATWPVGGWGGAAGAIISDQRDLSRFFSGLLQGKLFSDRQLNQMKQTVDLPADFPIQGGYGLGLFHIDSACGPVWGHGGDTNGHHSTAVVSDDGRRTAVSDTTAGPSDLTPNDGANRFAQVAFAAQDVTTCKMLGKPVPQTVTDALHGRTPVAAS</sequence>
<dbReference type="EC" id="3.4.16.4" evidence="4"/>
<keyword evidence="5" id="KW-1185">Reference proteome</keyword>
<keyword evidence="4" id="KW-0121">Carboxypeptidase</keyword>
<evidence type="ECO:0000256" key="1">
    <source>
        <dbReference type="SAM" id="MobiDB-lite"/>
    </source>
</evidence>
<gene>
    <name evidence="4" type="ORF">J2S57_006031</name>
</gene>
<dbReference type="InterPro" id="IPR012338">
    <property type="entry name" value="Beta-lactam/transpept-like"/>
</dbReference>
<feature type="signal peptide" evidence="2">
    <location>
        <begin position="1"/>
        <end position="26"/>
    </location>
</feature>
<proteinExistence type="predicted"/>
<keyword evidence="4" id="KW-0645">Protease</keyword>
<dbReference type="EMBL" id="JAUSQZ010000001">
    <property type="protein sequence ID" value="MDP9830282.1"/>
    <property type="molecule type" value="Genomic_DNA"/>
</dbReference>
<reference evidence="4 5" key="1">
    <citation type="submission" date="2023-07" db="EMBL/GenBank/DDBJ databases">
        <title>Sequencing the genomes of 1000 actinobacteria strains.</title>
        <authorList>
            <person name="Klenk H.-P."/>
        </authorList>
    </citation>
    <scope>NUCLEOTIDE SEQUENCE [LARGE SCALE GENOMIC DNA]</scope>
    <source>
        <strain evidence="4 5">DSM 44388</strain>
    </source>
</reference>
<dbReference type="PANTHER" id="PTHR46825:SF7">
    <property type="entry name" value="D-ALANYL-D-ALANINE CARBOXYPEPTIDASE"/>
    <property type="match status" value="1"/>
</dbReference>
<dbReference type="SUPFAM" id="SSF56601">
    <property type="entry name" value="beta-lactamase/transpeptidase-like"/>
    <property type="match status" value="1"/>
</dbReference>
<dbReference type="InterPro" id="IPR001466">
    <property type="entry name" value="Beta-lactam-related"/>
</dbReference>
<feature type="region of interest" description="Disordered" evidence="1">
    <location>
        <begin position="342"/>
        <end position="373"/>
    </location>
</feature>
<evidence type="ECO:0000259" key="3">
    <source>
        <dbReference type="Pfam" id="PF00144"/>
    </source>
</evidence>
<feature type="chain" id="PRO_5045842135" evidence="2">
    <location>
        <begin position="27"/>
        <end position="415"/>
    </location>
</feature>
<dbReference type="GO" id="GO:0009002">
    <property type="term" value="F:serine-type D-Ala-D-Ala carboxypeptidase activity"/>
    <property type="evidence" value="ECO:0007669"/>
    <property type="project" value="UniProtKB-EC"/>
</dbReference>
<dbReference type="RefSeq" id="WP_307249312.1">
    <property type="nucleotide sequence ID" value="NZ_JAUSQZ010000001.1"/>
</dbReference>
<dbReference type="Proteomes" id="UP001235712">
    <property type="component" value="Unassembled WGS sequence"/>
</dbReference>
<dbReference type="InterPro" id="IPR050491">
    <property type="entry name" value="AmpC-like"/>
</dbReference>
<comment type="caution">
    <text evidence="4">The sequence shown here is derived from an EMBL/GenBank/DDBJ whole genome shotgun (WGS) entry which is preliminary data.</text>
</comment>
<protein>
    <submittedName>
        <fullName evidence="4">D-alanyl-D-alanine carboxypeptidase</fullName>
        <ecNumber evidence="4">3.4.16.4</ecNumber>
    </submittedName>
</protein>
<accession>A0ABT9PCS1</accession>
<feature type="domain" description="Beta-lactamase-related" evidence="3">
    <location>
        <begin position="58"/>
        <end position="358"/>
    </location>
</feature>
<name>A0ABT9PCS1_9ACTN</name>
<keyword evidence="4" id="KW-0378">Hydrolase</keyword>
<dbReference type="Gene3D" id="3.40.710.10">
    <property type="entry name" value="DD-peptidase/beta-lactamase superfamily"/>
    <property type="match status" value="1"/>
</dbReference>
<organism evidence="4 5">
    <name type="scientific">Kineosporia succinea</name>
    <dbReference type="NCBI Taxonomy" id="84632"/>
    <lineage>
        <taxon>Bacteria</taxon>
        <taxon>Bacillati</taxon>
        <taxon>Actinomycetota</taxon>
        <taxon>Actinomycetes</taxon>
        <taxon>Kineosporiales</taxon>
        <taxon>Kineosporiaceae</taxon>
        <taxon>Kineosporia</taxon>
    </lineage>
</organism>
<keyword evidence="2" id="KW-0732">Signal</keyword>
<evidence type="ECO:0000313" key="5">
    <source>
        <dbReference type="Proteomes" id="UP001235712"/>
    </source>
</evidence>